<dbReference type="EMBL" id="UINC01193309">
    <property type="protein sequence ID" value="SVE08866.1"/>
    <property type="molecule type" value="Genomic_DNA"/>
</dbReference>
<protein>
    <submittedName>
        <fullName evidence="1">Uncharacterized protein</fullName>
    </submittedName>
</protein>
<name>A0A383ALS5_9ZZZZ</name>
<gene>
    <name evidence="1" type="ORF">METZ01_LOCUS461720</name>
</gene>
<feature type="non-terminal residue" evidence="1">
    <location>
        <position position="198"/>
    </location>
</feature>
<evidence type="ECO:0000313" key="1">
    <source>
        <dbReference type="EMBL" id="SVE08866.1"/>
    </source>
</evidence>
<reference evidence="1" key="1">
    <citation type="submission" date="2018-05" db="EMBL/GenBank/DDBJ databases">
        <authorList>
            <person name="Lanie J.A."/>
            <person name="Ng W.-L."/>
            <person name="Kazmierczak K.M."/>
            <person name="Andrzejewski T.M."/>
            <person name="Davidsen T.M."/>
            <person name="Wayne K.J."/>
            <person name="Tettelin H."/>
            <person name="Glass J.I."/>
            <person name="Rusch D."/>
            <person name="Podicherti R."/>
            <person name="Tsui H.-C.T."/>
            <person name="Winkler M.E."/>
        </authorList>
    </citation>
    <scope>NUCLEOTIDE SEQUENCE</scope>
</reference>
<sequence>MANIKGSVRTSQLITTYGVGSVIAIEDESWTVAGLHLWNVGEPDIREPRLEKELRVSGFVRPPATGDDEEHDVPVFRFPGWCYCPSCNRLDRHGQFCARNDNHCEQCEENPGLIPSRFVVACPRGHLDDFPYSRWVHGGRDLRGVDHKLRFTTRGVSAALRDVEIRCSCGATETMEHAFSAAMLARIGGGCTGRRPWL</sequence>
<accession>A0A383ALS5</accession>
<proteinExistence type="predicted"/>
<organism evidence="1">
    <name type="scientific">marine metagenome</name>
    <dbReference type="NCBI Taxonomy" id="408172"/>
    <lineage>
        <taxon>unclassified sequences</taxon>
        <taxon>metagenomes</taxon>
        <taxon>ecological metagenomes</taxon>
    </lineage>
</organism>
<dbReference type="AlphaFoldDB" id="A0A383ALS5"/>